<sequence>MANNPGRKAALAATLVAGGAAAAAAAVARRDPDPTRAALPPLELTPVHRGGAGQPLLLLHGIGAIWRAWSPVLPYLEPHHALIVPTLHGHAGGPPLGEDVEPSIQALADGIEEELDRLGLQKVHIAGNSLGGWIGIELARRGRAQSLVLLSPAGAWRSPRRIKVTTAGVRFSLGAIARYSHRAEAIVERRVLRWALLAAQVAHPHQVQRETLVTYVHASGHSPVVDPLLRVLHLTPVDPLPEERDYPVRLVWGERDLVLPFKHFGSPMLERLPGAELIRLEGVGHVPMSDDPARVAELILEVTRAVDGAVGSTGNE</sequence>
<dbReference type="EMBL" id="BLKX01000002">
    <property type="protein sequence ID" value="GFG82883.1"/>
    <property type="molecule type" value="Genomic_DNA"/>
</dbReference>
<feature type="chain" id="PRO_5045832312" evidence="1">
    <location>
        <begin position="26"/>
        <end position="316"/>
    </location>
</feature>
<dbReference type="RefSeq" id="WP_084023450.1">
    <property type="nucleotide sequence ID" value="NZ_BLKX01000002.1"/>
</dbReference>
<keyword evidence="3" id="KW-0614">Plasmid</keyword>
<keyword evidence="1" id="KW-0732">Signal</keyword>
<dbReference type="Proteomes" id="UP000465240">
    <property type="component" value="Unassembled WGS sequence"/>
</dbReference>
<keyword evidence="4" id="KW-1185">Reference proteome</keyword>
<evidence type="ECO:0000313" key="3">
    <source>
        <dbReference type="EMBL" id="GFG82883.1"/>
    </source>
</evidence>
<keyword evidence="3" id="KW-0378">Hydrolase</keyword>
<protein>
    <submittedName>
        <fullName evidence="3">Alpha/beta hydrolase</fullName>
    </submittedName>
</protein>
<dbReference type="PANTHER" id="PTHR43689:SF8">
    <property type="entry name" value="ALPHA_BETA-HYDROLASES SUPERFAMILY PROTEIN"/>
    <property type="match status" value="1"/>
</dbReference>
<evidence type="ECO:0000259" key="2">
    <source>
        <dbReference type="Pfam" id="PF12697"/>
    </source>
</evidence>
<proteinExistence type="predicted"/>
<accession>A0ABQ1CEJ2</accession>
<organism evidence="3 4">
    <name type="scientific">Mycobacterium paragordonae</name>
    <dbReference type="NCBI Taxonomy" id="1389713"/>
    <lineage>
        <taxon>Bacteria</taxon>
        <taxon>Bacillati</taxon>
        <taxon>Actinomycetota</taxon>
        <taxon>Actinomycetes</taxon>
        <taxon>Mycobacteriales</taxon>
        <taxon>Mycobacteriaceae</taxon>
        <taxon>Mycobacterium</taxon>
    </lineage>
</organism>
<dbReference type="Pfam" id="PF12697">
    <property type="entry name" value="Abhydrolase_6"/>
    <property type="match status" value="1"/>
</dbReference>
<gene>
    <name evidence="3" type="ORF">MPRG_61590</name>
</gene>
<evidence type="ECO:0000313" key="4">
    <source>
        <dbReference type="Proteomes" id="UP000465240"/>
    </source>
</evidence>
<dbReference type="InterPro" id="IPR029058">
    <property type="entry name" value="AB_hydrolase_fold"/>
</dbReference>
<feature type="domain" description="AB hydrolase-1" evidence="2">
    <location>
        <begin position="56"/>
        <end position="297"/>
    </location>
</feature>
<dbReference type="PANTHER" id="PTHR43689">
    <property type="entry name" value="HYDROLASE"/>
    <property type="match status" value="1"/>
</dbReference>
<comment type="caution">
    <text evidence="3">The sequence shown here is derived from an EMBL/GenBank/DDBJ whole genome shotgun (WGS) entry which is preliminary data.</text>
</comment>
<dbReference type="Gene3D" id="3.40.50.1820">
    <property type="entry name" value="alpha/beta hydrolase"/>
    <property type="match status" value="1"/>
</dbReference>
<dbReference type="GO" id="GO:0016787">
    <property type="term" value="F:hydrolase activity"/>
    <property type="evidence" value="ECO:0007669"/>
    <property type="project" value="UniProtKB-KW"/>
</dbReference>
<evidence type="ECO:0000256" key="1">
    <source>
        <dbReference type="SAM" id="SignalP"/>
    </source>
</evidence>
<dbReference type="InterPro" id="IPR000073">
    <property type="entry name" value="AB_hydrolase_1"/>
</dbReference>
<dbReference type="SUPFAM" id="SSF53474">
    <property type="entry name" value="alpha/beta-Hydrolases"/>
    <property type="match status" value="1"/>
</dbReference>
<geneLocation type="plasmid" evidence="3">
    <name>pJCM18565</name>
</geneLocation>
<feature type="signal peptide" evidence="1">
    <location>
        <begin position="1"/>
        <end position="25"/>
    </location>
</feature>
<reference evidence="3 4" key="1">
    <citation type="journal article" date="2019" name="Emerg. Microbes Infect.">
        <title>Comprehensive subspecies identification of 175 nontuberculous mycobacteria species based on 7547 genomic profiles.</title>
        <authorList>
            <person name="Matsumoto Y."/>
            <person name="Kinjo T."/>
            <person name="Motooka D."/>
            <person name="Nabeya D."/>
            <person name="Jung N."/>
            <person name="Uechi K."/>
            <person name="Horii T."/>
            <person name="Iida T."/>
            <person name="Fujita J."/>
            <person name="Nakamura S."/>
        </authorList>
    </citation>
    <scope>NUCLEOTIDE SEQUENCE [LARGE SCALE GENOMIC DNA]</scope>
    <source>
        <strain evidence="3 4">JCM 18565</strain>
    </source>
</reference>
<name>A0ABQ1CEJ2_9MYCO</name>